<keyword evidence="3" id="KW-0489">Methyltransferase</keyword>
<organism evidence="8">
    <name type="scientific">marine sediment metagenome</name>
    <dbReference type="NCBI Taxonomy" id="412755"/>
    <lineage>
        <taxon>unclassified sequences</taxon>
        <taxon>metagenomes</taxon>
        <taxon>ecological metagenomes</taxon>
    </lineage>
</organism>
<dbReference type="InterPro" id="IPR029063">
    <property type="entry name" value="SAM-dependent_MTases_sf"/>
</dbReference>
<evidence type="ECO:0000256" key="7">
    <source>
        <dbReference type="ARBA" id="ARBA00049120"/>
    </source>
</evidence>
<dbReference type="EC" id="2.1.1.113" evidence="2"/>
<comment type="catalytic activity">
    <reaction evidence="7">
        <text>a 2'-deoxycytidine in DNA + S-adenosyl-L-methionine = an N(4)-methyl-2'-deoxycytidine in DNA + S-adenosyl-L-homocysteine + H(+)</text>
        <dbReference type="Rhea" id="RHEA:16857"/>
        <dbReference type="Rhea" id="RHEA-COMP:11369"/>
        <dbReference type="Rhea" id="RHEA-COMP:13674"/>
        <dbReference type="ChEBI" id="CHEBI:15378"/>
        <dbReference type="ChEBI" id="CHEBI:57856"/>
        <dbReference type="ChEBI" id="CHEBI:59789"/>
        <dbReference type="ChEBI" id="CHEBI:85452"/>
        <dbReference type="ChEBI" id="CHEBI:137933"/>
        <dbReference type="EC" id="2.1.1.113"/>
    </reaction>
</comment>
<proteinExistence type="inferred from homology"/>
<name>A0A0F9GG31_9ZZZZ</name>
<dbReference type="GO" id="GO:0015667">
    <property type="term" value="F:site-specific DNA-methyltransferase (cytosine-N4-specific) activity"/>
    <property type="evidence" value="ECO:0007669"/>
    <property type="project" value="UniProtKB-EC"/>
</dbReference>
<dbReference type="PROSITE" id="PS00093">
    <property type="entry name" value="N4_MTASE"/>
    <property type="match status" value="1"/>
</dbReference>
<reference evidence="8" key="1">
    <citation type="journal article" date="2015" name="Nature">
        <title>Complex archaea that bridge the gap between prokaryotes and eukaryotes.</title>
        <authorList>
            <person name="Spang A."/>
            <person name="Saw J.H."/>
            <person name="Jorgensen S.L."/>
            <person name="Zaremba-Niedzwiedzka K."/>
            <person name="Martijn J."/>
            <person name="Lind A.E."/>
            <person name="van Eijk R."/>
            <person name="Schleper C."/>
            <person name="Guy L."/>
            <person name="Ettema T.J."/>
        </authorList>
    </citation>
    <scope>NUCLEOTIDE SEQUENCE</scope>
</reference>
<keyword evidence="4" id="KW-0808">Transferase</keyword>
<comment type="caution">
    <text evidence="8">The sequence shown here is derived from an EMBL/GenBank/DDBJ whole genome shotgun (WGS) entry which is preliminary data.</text>
</comment>
<evidence type="ECO:0000256" key="6">
    <source>
        <dbReference type="ARBA" id="ARBA00022747"/>
    </source>
</evidence>
<dbReference type="EMBL" id="LAZR01018107">
    <property type="protein sequence ID" value="KKL97688.1"/>
    <property type="molecule type" value="Genomic_DNA"/>
</dbReference>
<keyword evidence="6" id="KW-0680">Restriction system</keyword>
<gene>
    <name evidence="8" type="ORF">LCGC14_1831930</name>
</gene>
<dbReference type="GO" id="GO:0032259">
    <property type="term" value="P:methylation"/>
    <property type="evidence" value="ECO:0007669"/>
    <property type="project" value="UniProtKB-KW"/>
</dbReference>
<evidence type="ECO:0000256" key="1">
    <source>
        <dbReference type="ARBA" id="ARBA00010203"/>
    </source>
</evidence>
<sequence>MNFLEVRVLGEWLNKVLCGDCVQIMQQMPSDFVDLVVTSPPYRD</sequence>
<evidence type="ECO:0000256" key="5">
    <source>
        <dbReference type="ARBA" id="ARBA00022691"/>
    </source>
</evidence>
<evidence type="ECO:0000256" key="3">
    <source>
        <dbReference type="ARBA" id="ARBA00022603"/>
    </source>
</evidence>
<evidence type="ECO:0000256" key="4">
    <source>
        <dbReference type="ARBA" id="ARBA00022679"/>
    </source>
</evidence>
<dbReference type="InterPro" id="IPR017985">
    <property type="entry name" value="MeTrfase_CN4_CS"/>
</dbReference>
<comment type="similarity">
    <text evidence="1">Belongs to the N(4)/N(6)-methyltransferase family. N(4) subfamily.</text>
</comment>
<keyword evidence="5" id="KW-0949">S-adenosyl-L-methionine</keyword>
<accession>A0A0F9GG31</accession>
<evidence type="ECO:0000256" key="2">
    <source>
        <dbReference type="ARBA" id="ARBA00012185"/>
    </source>
</evidence>
<dbReference type="AlphaFoldDB" id="A0A0F9GG31"/>
<protein>
    <recommendedName>
        <fullName evidence="2">site-specific DNA-methyltransferase (cytosine-N(4)-specific)</fullName>
        <ecNumber evidence="2">2.1.1.113</ecNumber>
    </recommendedName>
</protein>
<evidence type="ECO:0000313" key="8">
    <source>
        <dbReference type="EMBL" id="KKL97688.1"/>
    </source>
</evidence>
<dbReference type="GO" id="GO:0009307">
    <property type="term" value="P:DNA restriction-modification system"/>
    <property type="evidence" value="ECO:0007669"/>
    <property type="project" value="UniProtKB-KW"/>
</dbReference>
<dbReference type="GO" id="GO:0003677">
    <property type="term" value="F:DNA binding"/>
    <property type="evidence" value="ECO:0007669"/>
    <property type="project" value="InterPro"/>
</dbReference>
<dbReference type="Gene3D" id="3.40.50.150">
    <property type="entry name" value="Vaccinia Virus protein VP39"/>
    <property type="match status" value="1"/>
</dbReference>
<dbReference type="SUPFAM" id="SSF53335">
    <property type="entry name" value="S-adenosyl-L-methionine-dependent methyltransferases"/>
    <property type="match status" value="1"/>
</dbReference>